<accession>A0ABV4AIW2</accession>
<proteinExistence type="predicted"/>
<organism evidence="1 2">
    <name type="scientific">Isoalcanivorax beigongshangi</name>
    <dbReference type="NCBI Taxonomy" id="3238810"/>
    <lineage>
        <taxon>Bacteria</taxon>
        <taxon>Pseudomonadati</taxon>
        <taxon>Pseudomonadota</taxon>
        <taxon>Gammaproteobacteria</taxon>
        <taxon>Oceanospirillales</taxon>
        <taxon>Alcanivoracaceae</taxon>
        <taxon>Isoalcanivorax</taxon>
    </lineage>
</organism>
<sequence>MNIEHQARLDLGQDYIAILPGCAQPVSLAIAKFRTRWGPYSAFSRRYPILRLIQELIDPAIAEYMDSLPNSYKNHVAGIGSGVGFSEIIRLIGLEAMVRMQRQLLRQFIKTSDEQTQRDQCFAATIESLIELTWDCACKRPKKSTATKGVNLNVQRKHSFCEFCGNLTEYSKFMLTVEQRQTNEVELIDHKKLELSHNYCKEHRPKLANDEWNPSYKQAKRSLAQFNIELSRLTHQSAHRAKPHAMSGDKLIDDYSFLFMLNLTLQPADVADLRNLARKMVDSKLSDNKKKMLVLQHYGYTQSQIGKKLLSRKQQPMTPQAVSKALAAVRKDFLLPANRPGKSQQKF</sequence>
<keyword evidence="2" id="KW-1185">Reference proteome</keyword>
<dbReference type="EMBL" id="JBGCUO010000001">
    <property type="protein sequence ID" value="MEY1662769.1"/>
    <property type="molecule type" value="Genomic_DNA"/>
</dbReference>
<evidence type="ECO:0000313" key="2">
    <source>
        <dbReference type="Proteomes" id="UP001562065"/>
    </source>
</evidence>
<dbReference type="Proteomes" id="UP001562065">
    <property type="component" value="Unassembled WGS sequence"/>
</dbReference>
<dbReference type="RefSeq" id="WP_369455995.1">
    <property type="nucleotide sequence ID" value="NZ_JBGCUO010000001.1"/>
</dbReference>
<reference evidence="1 2" key="1">
    <citation type="submission" date="2024-07" db="EMBL/GenBank/DDBJ databases">
        <authorList>
            <person name="Ren Q."/>
        </authorList>
    </citation>
    <scope>NUCLEOTIDE SEQUENCE [LARGE SCALE GENOMIC DNA]</scope>
    <source>
        <strain evidence="1 2">REN37</strain>
    </source>
</reference>
<name>A0ABV4AIW2_9GAMM</name>
<gene>
    <name evidence="1" type="ORF">AB5I84_11465</name>
</gene>
<protein>
    <submittedName>
        <fullName evidence="1">LuxR family transcriptional regulator</fullName>
    </submittedName>
</protein>
<comment type="caution">
    <text evidence="1">The sequence shown here is derived from an EMBL/GenBank/DDBJ whole genome shotgun (WGS) entry which is preliminary data.</text>
</comment>
<evidence type="ECO:0000313" key="1">
    <source>
        <dbReference type="EMBL" id="MEY1662769.1"/>
    </source>
</evidence>